<accession>A0A067QRL0</accession>
<dbReference type="InterPro" id="IPR025239">
    <property type="entry name" value="DUF4187"/>
</dbReference>
<dbReference type="EMBL" id="KK853101">
    <property type="protein sequence ID" value="KDR11345.1"/>
    <property type="molecule type" value="Genomic_DNA"/>
</dbReference>
<evidence type="ECO:0000259" key="5">
    <source>
        <dbReference type="PROSITE" id="PS50174"/>
    </source>
</evidence>
<evidence type="ECO:0000256" key="4">
    <source>
        <dbReference type="SAM" id="MobiDB-lite"/>
    </source>
</evidence>
<dbReference type="SMART" id="SM00443">
    <property type="entry name" value="G_patch"/>
    <property type="match status" value="1"/>
</dbReference>
<evidence type="ECO:0000256" key="1">
    <source>
        <dbReference type="ARBA" id="ARBA00007140"/>
    </source>
</evidence>
<protein>
    <recommendedName>
        <fullName evidence="2">G patch domain-containing protein 11</fullName>
    </recommendedName>
    <alternativeName>
        <fullName evidence="3">Coiled-coil domain-containing protein 75</fullName>
    </alternativeName>
</protein>
<dbReference type="SMART" id="SM01173">
    <property type="entry name" value="DUF4187"/>
    <property type="match status" value="1"/>
</dbReference>
<feature type="region of interest" description="Disordered" evidence="4">
    <location>
        <begin position="166"/>
        <end position="205"/>
    </location>
</feature>
<evidence type="ECO:0000256" key="2">
    <source>
        <dbReference type="ARBA" id="ARBA00021978"/>
    </source>
</evidence>
<dbReference type="InParanoid" id="A0A067QRL0"/>
<evidence type="ECO:0000313" key="6">
    <source>
        <dbReference type="EMBL" id="KDR11345.1"/>
    </source>
</evidence>
<dbReference type="AlphaFoldDB" id="A0A067QRL0"/>
<evidence type="ECO:0000313" key="7">
    <source>
        <dbReference type="Proteomes" id="UP000027135"/>
    </source>
</evidence>
<dbReference type="Pfam" id="PF01585">
    <property type="entry name" value="G-patch"/>
    <property type="match status" value="1"/>
</dbReference>
<feature type="non-terminal residue" evidence="6">
    <location>
        <position position="1"/>
    </location>
</feature>
<keyword evidence="7" id="KW-1185">Reference proteome</keyword>
<proteinExistence type="inferred from homology"/>
<dbReference type="PANTHER" id="PTHR21032:SF0">
    <property type="entry name" value="G PATCH DOMAIN-CONTAINING PROTEIN 11"/>
    <property type="match status" value="1"/>
</dbReference>
<dbReference type="GO" id="GO:0000776">
    <property type="term" value="C:kinetochore"/>
    <property type="evidence" value="ECO:0007669"/>
    <property type="project" value="TreeGrafter"/>
</dbReference>
<dbReference type="InterPro" id="IPR000467">
    <property type="entry name" value="G_patch_dom"/>
</dbReference>
<feature type="compositionally biased region" description="Basic and acidic residues" evidence="4">
    <location>
        <begin position="24"/>
        <end position="53"/>
    </location>
</feature>
<comment type="similarity">
    <text evidence="1">Belongs to the GPATCH11 family.</text>
</comment>
<reference evidence="6 7" key="1">
    <citation type="journal article" date="2014" name="Nat. Commun.">
        <title>Molecular traces of alternative social organization in a termite genome.</title>
        <authorList>
            <person name="Terrapon N."/>
            <person name="Li C."/>
            <person name="Robertson H.M."/>
            <person name="Ji L."/>
            <person name="Meng X."/>
            <person name="Booth W."/>
            <person name="Chen Z."/>
            <person name="Childers C.P."/>
            <person name="Glastad K.M."/>
            <person name="Gokhale K."/>
            <person name="Gowin J."/>
            <person name="Gronenberg W."/>
            <person name="Hermansen R.A."/>
            <person name="Hu H."/>
            <person name="Hunt B.G."/>
            <person name="Huylmans A.K."/>
            <person name="Khalil S.M."/>
            <person name="Mitchell R.D."/>
            <person name="Munoz-Torres M.C."/>
            <person name="Mustard J.A."/>
            <person name="Pan H."/>
            <person name="Reese J.T."/>
            <person name="Scharf M.E."/>
            <person name="Sun F."/>
            <person name="Vogel H."/>
            <person name="Xiao J."/>
            <person name="Yang W."/>
            <person name="Yang Z."/>
            <person name="Yang Z."/>
            <person name="Zhou J."/>
            <person name="Zhu J."/>
            <person name="Brent C.S."/>
            <person name="Elsik C.G."/>
            <person name="Goodisman M.A."/>
            <person name="Liberles D.A."/>
            <person name="Roe R.M."/>
            <person name="Vargo E.L."/>
            <person name="Vilcinskas A."/>
            <person name="Wang J."/>
            <person name="Bornberg-Bauer E."/>
            <person name="Korb J."/>
            <person name="Zhang G."/>
            <person name="Liebig J."/>
        </authorList>
    </citation>
    <scope>NUCLEOTIDE SEQUENCE [LARGE SCALE GENOMIC DNA]</scope>
    <source>
        <tissue evidence="6">Whole organism</tissue>
    </source>
</reference>
<feature type="region of interest" description="Disordered" evidence="4">
    <location>
        <begin position="1"/>
        <end position="53"/>
    </location>
</feature>
<dbReference type="STRING" id="136037.A0A067QRL0"/>
<dbReference type="OMA" id="DYMNMVI"/>
<feature type="domain" description="G-patch" evidence="5">
    <location>
        <begin position="64"/>
        <end position="110"/>
    </location>
</feature>
<dbReference type="GO" id="GO:0003676">
    <property type="term" value="F:nucleic acid binding"/>
    <property type="evidence" value="ECO:0007669"/>
    <property type="project" value="InterPro"/>
</dbReference>
<name>A0A067QRL0_ZOONE</name>
<organism evidence="6 7">
    <name type="scientific">Zootermopsis nevadensis</name>
    <name type="common">Dampwood termite</name>
    <dbReference type="NCBI Taxonomy" id="136037"/>
    <lineage>
        <taxon>Eukaryota</taxon>
        <taxon>Metazoa</taxon>
        <taxon>Ecdysozoa</taxon>
        <taxon>Arthropoda</taxon>
        <taxon>Hexapoda</taxon>
        <taxon>Insecta</taxon>
        <taxon>Pterygota</taxon>
        <taxon>Neoptera</taxon>
        <taxon>Polyneoptera</taxon>
        <taxon>Dictyoptera</taxon>
        <taxon>Blattodea</taxon>
        <taxon>Blattoidea</taxon>
        <taxon>Termitoidae</taxon>
        <taxon>Termopsidae</taxon>
        <taxon>Zootermopsis</taxon>
    </lineage>
</organism>
<dbReference type="PROSITE" id="PS50174">
    <property type="entry name" value="G_PATCH"/>
    <property type="match status" value="1"/>
</dbReference>
<dbReference type="Pfam" id="PF13821">
    <property type="entry name" value="DUF4187"/>
    <property type="match status" value="1"/>
</dbReference>
<sequence>QSNGCCSVKEDIRPGLIHNRTQQRTHDIERKKKVTDEDNKQQNRPQRLIEAERREEGLNEAIADSNRGFALLQKMGYKPGMAIGKSGTGYVEPVRIVLKSDRSGLGRDAELKEIAAQKLAIRKRLMHKREKATDTQDYRARITRKAAERQIEGDLRKSQRVCEELDTSKGFDEPAEPWFWSPRKTQAADDKEDEDEPKNQQDINREKEKLEILTLYLRRTHFYCIWCGVQFEDEKDLQDSCPGPSRDDH</sequence>
<dbReference type="InterPro" id="IPR039249">
    <property type="entry name" value="GPATCH11"/>
</dbReference>
<dbReference type="eggNOG" id="KOG1994">
    <property type="taxonomic scope" value="Eukaryota"/>
</dbReference>
<evidence type="ECO:0000256" key="3">
    <source>
        <dbReference type="ARBA" id="ARBA00030688"/>
    </source>
</evidence>
<gene>
    <name evidence="6" type="ORF">L798_14887</name>
</gene>
<dbReference type="FunCoup" id="A0A067QRL0">
    <property type="interactions" value="266"/>
</dbReference>
<dbReference type="Proteomes" id="UP000027135">
    <property type="component" value="Unassembled WGS sequence"/>
</dbReference>
<dbReference type="PANTHER" id="PTHR21032">
    <property type="entry name" value="G PATCH DOMAIN-CONTAINING PROTEIN 11"/>
    <property type="match status" value="1"/>
</dbReference>